<dbReference type="InterPro" id="IPR001452">
    <property type="entry name" value="SH3_domain"/>
</dbReference>
<keyword evidence="4 9" id="KW-0728">SH3 domain</keyword>
<dbReference type="EMBL" id="CAXKWB010004226">
    <property type="protein sequence ID" value="CAL4072830.1"/>
    <property type="molecule type" value="Genomic_DNA"/>
</dbReference>
<feature type="compositionally biased region" description="Polar residues" evidence="10">
    <location>
        <begin position="175"/>
        <end position="192"/>
    </location>
</feature>
<proteinExistence type="inferred from homology"/>
<dbReference type="AlphaFoldDB" id="A0AAV2Q946"/>
<dbReference type="GO" id="GO:0016477">
    <property type="term" value="P:cell migration"/>
    <property type="evidence" value="ECO:0007669"/>
    <property type="project" value="TreeGrafter"/>
</dbReference>
<dbReference type="InterPro" id="IPR021901">
    <property type="entry name" value="CAS_C"/>
</dbReference>
<feature type="compositionally biased region" description="Low complexity" evidence="10">
    <location>
        <begin position="234"/>
        <end position="243"/>
    </location>
</feature>
<dbReference type="Proteomes" id="UP001497623">
    <property type="component" value="Unassembled WGS sequence"/>
</dbReference>
<protein>
    <recommendedName>
        <fullName evidence="11">SH3 domain-containing protein</fullName>
    </recommendedName>
</protein>
<dbReference type="PANTHER" id="PTHR10654:SF18">
    <property type="entry name" value="IP17195P"/>
    <property type="match status" value="1"/>
</dbReference>
<dbReference type="Pfam" id="PF12026">
    <property type="entry name" value="CAS_C"/>
    <property type="match status" value="1"/>
</dbReference>
<dbReference type="InterPro" id="IPR037362">
    <property type="entry name" value="CAS_fam"/>
</dbReference>
<dbReference type="SMART" id="SM00326">
    <property type="entry name" value="SH3"/>
    <property type="match status" value="1"/>
</dbReference>
<evidence type="ECO:0000256" key="9">
    <source>
        <dbReference type="PROSITE-ProRule" id="PRU00192"/>
    </source>
</evidence>
<feature type="compositionally biased region" description="Low complexity" evidence="10">
    <location>
        <begin position="393"/>
        <end position="405"/>
    </location>
</feature>
<feature type="region of interest" description="Disordered" evidence="10">
    <location>
        <begin position="393"/>
        <end position="440"/>
    </location>
</feature>
<dbReference type="PANTHER" id="PTHR10654">
    <property type="entry name" value="CAS SCAFFOLDING PROTEIN"/>
    <property type="match status" value="1"/>
</dbReference>
<dbReference type="CDD" id="cd11564">
    <property type="entry name" value="FAT-like_CAS_C"/>
    <property type="match status" value="1"/>
</dbReference>
<evidence type="ECO:0000256" key="2">
    <source>
        <dbReference type="ARBA" id="ARBA00004496"/>
    </source>
</evidence>
<evidence type="ECO:0000256" key="7">
    <source>
        <dbReference type="ARBA" id="ARBA00022889"/>
    </source>
</evidence>
<dbReference type="GO" id="GO:0007169">
    <property type="term" value="P:cell surface receptor protein tyrosine kinase signaling pathway"/>
    <property type="evidence" value="ECO:0007669"/>
    <property type="project" value="TreeGrafter"/>
</dbReference>
<keyword evidence="8" id="KW-0965">Cell junction</keyword>
<feature type="domain" description="SH3" evidence="11">
    <location>
        <begin position="75"/>
        <end position="137"/>
    </location>
</feature>
<evidence type="ECO:0000256" key="4">
    <source>
        <dbReference type="ARBA" id="ARBA00022443"/>
    </source>
</evidence>
<comment type="subcellular location">
    <subcellularLocation>
        <location evidence="1">Cell junction</location>
        <location evidence="1">Focal adhesion</location>
    </subcellularLocation>
    <subcellularLocation>
        <location evidence="2">Cytoplasm</location>
    </subcellularLocation>
</comment>
<dbReference type="InterPro" id="IPR036028">
    <property type="entry name" value="SH3-like_dom_sf"/>
</dbReference>
<dbReference type="Gene3D" id="2.30.30.40">
    <property type="entry name" value="SH3 Domains"/>
    <property type="match status" value="1"/>
</dbReference>
<dbReference type="GO" id="GO:0007155">
    <property type="term" value="P:cell adhesion"/>
    <property type="evidence" value="ECO:0007669"/>
    <property type="project" value="UniProtKB-KW"/>
</dbReference>
<keyword evidence="13" id="KW-1185">Reference proteome</keyword>
<accession>A0AAV2Q946</accession>
<evidence type="ECO:0000256" key="3">
    <source>
        <dbReference type="ARBA" id="ARBA00007848"/>
    </source>
</evidence>
<evidence type="ECO:0000256" key="10">
    <source>
        <dbReference type="SAM" id="MobiDB-lite"/>
    </source>
</evidence>
<evidence type="ECO:0000256" key="5">
    <source>
        <dbReference type="ARBA" id="ARBA00022490"/>
    </source>
</evidence>
<feature type="region of interest" description="Disordered" evidence="10">
    <location>
        <begin position="679"/>
        <end position="703"/>
    </location>
</feature>
<dbReference type="CDD" id="cd11844">
    <property type="entry name" value="SH3_CAS"/>
    <property type="match status" value="1"/>
</dbReference>
<evidence type="ECO:0000313" key="13">
    <source>
        <dbReference type="Proteomes" id="UP001497623"/>
    </source>
</evidence>
<keyword evidence="6" id="KW-0597">Phosphoprotein</keyword>
<feature type="non-terminal residue" evidence="12">
    <location>
        <position position="922"/>
    </location>
</feature>
<dbReference type="GO" id="GO:0005737">
    <property type="term" value="C:cytoplasm"/>
    <property type="evidence" value="ECO:0007669"/>
    <property type="project" value="UniProtKB-SubCell"/>
</dbReference>
<gene>
    <name evidence="12" type="ORF">MNOR_LOCUS8936</name>
</gene>
<dbReference type="GO" id="GO:0005886">
    <property type="term" value="C:plasma membrane"/>
    <property type="evidence" value="ECO:0007669"/>
    <property type="project" value="TreeGrafter"/>
</dbReference>
<evidence type="ECO:0000259" key="11">
    <source>
        <dbReference type="PROSITE" id="PS50002"/>
    </source>
</evidence>
<comment type="similarity">
    <text evidence="3">Belongs to the CAS family.</text>
</comment>
<dbReference type="FunFam" id="1.20.120.230:FF:000001">
    <property type="entry name" value="Breast cancer anti-estrogen resistance 1"/>
    <property type="match status" value="1"/>
</dbReference>
<dbReference type="Pfam" id="PF08824">
    <property type="entry name" value="Serine_rich"/>
    <property type="match status" value="1"/>
</dbReference>
<evidence type="ECO:0000256" key="8">
    <source>
        <dbReference type="ARBA" id="ARBA00022949"/>
    </source>
</evidence>
<organism evidence="12 13">
    <name type="scientific">Meganyctiphanes norvegica</name>
    <name type="common">Northern krill</name>
    <name type="synonym">Thysanopoda norvegica</name>
    <dbReference type="NCBI Taxonomy" id="48144"/>
    <lineage>
        <taxon>Eukaryota</taxon>
        <taxon>Metazoa</taxon>
        <taxon>Ecdysozoa</taxon>
        <taxon>Arthropoda</taxon>
        <taxon>Crustacea</taxon>
        <taxon>Multicrustacea</taxon>
        <taxon>Malacostraca</taxon>
        <taxon>Eumalacostraca</taxon>
        <taxon>Eucarida</taxon>
        <taxon>Euphausiacea</taxon>
        <taxon>Euphausiidae</taxon>
        <taxon>Meganyctiphanes</taxon>
    </lineage>
</organism>
<keyword evidence="5" id="KW-0963">Cytoplasm</keyword>
<dbReference type="SUPFAM" id="SSF50044">
    <property type="entry name" value="SH3-domain"/>
    <property type="match status" value="1"/>
</dbReference>
<dbReference type="FunFam" id="2.30.30.40:FF:000009">
    <property type="entry name" value="Breast cancer anti-estrogen resistance 1"/>
    <property type="match status" value="1"/>
</dbReference>
<sequence length="922" mass="102022">MDHAVDNCRPLFITEVNIARPGYCKKCPLACDRDQWDILDLRESRPRNNTFFVAEVFVTLECLLYKFVLIYCIFPQNCIARALYDNVAESPDELAFRRGDILTVLEQNTAGLEGWWLCSLKGRQGICPGNRLRILPGVYDTGSGVTTLSSLTQQSNSPPSNLTANTPSAAHLRATATSPGPRNNQRPLSNKVVTPRRVGDVYTYDTPRTLTSSPQQMDYDVPPTRHSPHDSGGLRLTRSSSLRYDTPRPLQRSSLEQYDVPRPQYDSPKVRPLYDSPRPQHQQQQHYDSPRPQIDNAHTSSPPPKSMIKGVRGGLPRTDLHLQNQQKILQQQQQQHQEYDVPRPANLTLNTNTYDVPPSDRSSGVSVMSCESTQSHLSTSSSASSIAASESLSLSSFGGSSNRSSLESHDVYDIPPSARPVSISQKPKLPPRENKDPRGGECYDVPRSAALFGNSNTYDTPPMRAGVGTTVLRGGEGVYDVPPQVCRDVKQSDTVDSAPCRLSSGSDSSAGELDITSKELHLELDSALDILMKYQQEVYSAIEKVATVNSGKNWQQEEPVVDIRSLVGRLQQALHDILAFAQGASGNAAKSGEKGIARRLQKLIEPMSKSAAVMDVIFTQFQSEGNKAGLSRNVTAEQLSQLAVLGQSLTEEVRHLANIIQSNANLIFKKAETINALSKNKQYDDDEKTPVQERPLPDLPQKKSLTENTYENNEARTWLDDYDYVNLEARESLEREHEEIKKELPAQLRKSFDNLVKQSQIIVDSDHEKALTKGNVAAPNSNKQANIVLDANDRQVVNFYGNQGEIHLQHLNTAIDAFLLTVENNQPPKVFIAHSKFVILNAHKLVYIGDTVHRNVKNAELRTRVLNCSNALCDAMKNTVSAAKTAALQFPSVGAVQSMVDAFVSVSHLAYNLKQAISSNLL</sequence>
<reference evidence="12 13" key="1">
    <citation type="submission" date="2024-05" db="EMBL/GenBank/DDBJ databases">
        <authorList>
            <person name="Wallberg A."/>
        </authorList>
    </citation>
    <scope>NUCLEOTIDE SEQUENCE [LARGE SCALE GENOMIC DNA]</scope>
</reference>
<evidence type="ECO:0000313" key="12">
    <source>
        <dbReference type="EMBL" id="CAL4072830.1"/>
    </source>
</evidence>
<feature type="region of interest" description="Disordered" evidence="10">
    <location>
        <begin position="173"/>
        <end position="316"/>
    </location>
</feature>
<dbReference type="GO" id="GO:0005925">
    <property type="term" value="C:focal adhesion"/>
    <property type="evidence" value="ECO:0007669"/>
    <property type="project" value="UniProtKB-SubCell"/>
</dbReference>
<dbReference type="Pfam" id="PF00018">
    <property type="entry name" value="SH3_1"/>
    <property type="match status" value="1"/>
</dbReference>
<feature type="compositionally biased region" description="Basic and acidic residues" evidence="10">
    <location>
        <begin position="430"/>
        <end position="440"/>
    </location>
</feature>
<evidence type="ECO:0000256" key="1">
    <source>
        <dbReference type="ARBA" id="ARBA00004246"/>
    </source>
</evidence>
<dbReference type="Gene3D" id="1.20.120.830">
    <property type="entry name" value="Serine-rich domain"/>
    <property type="match status" value="1"/>
</dbReference>
<evidence type="ECO:0000256" key="6">
    <source>
        <dbReference type="ARBA" id="ARBA00022553"/>
    </source>
</evidence>
<name>A0AAV2Q946_MEGNR</name>
<feature type="compositionally biased region" description="Polar residues" evidence="10">
    <location>
        <begin position="206"/>
        <end position="216"/>
    </location>
</feature>
<feature type="compositionally biased region" description="Polar residues" evidence="10">
    <location>
        <begin position="347"/>
        <end position="366"/>
    </location>
</feature>
<dbReference type="InterPro" id="IPR038319">
    <property type="entry name" value="Serine_rich_sf"/>
</dbReference>
<comment type="caution">
    <text evidence="12">The sequence shown here is derived from an EMBL/GenBank/DDBJ whole genome shotgun (WGS) entry which is preliminary data.</text>
</comment>
<dbReference type="Gene3D" id="1.20.120.230">
    <property type="entry name" value="Alpha-catenin/vinculin-like"/>
    <property type="match status" value="1"/>
</dbReference>
<keyword evidence="7" id="KW-0130">Cell adhesion</keyword>
<dbReference type="InterPro" id="IPR014928">
    <property type="entry name" value="Serine_rich_dom"/>
</dbReference>
<dbReference type="PROSITE" id="PS50002">
    <property type="entry name" value="SH3"/>
    <property type="match status" value="1"/>
</dbReference>
<feature type="region of interest" description="Disordered" evidence="10">
    <location>
        <begin position="345"/>
        <end position="370"/>
    </location>
</feature>